<evidence type="ECO:0000256" key="2">
    <source>
        <dbReference type="ARBA" id="ARBA00023180"/>
    </source>
</evidence>
<comment type="similarity">
    <text evidence="1">Belongs to the GILT family.</text>
</comment>
<proteinExistence type="inferred from homology"/>
<dbReference type="PANTHER" id="PTHR13234">
    <property type="entry name" value="GAMMA-INTERFERON INDUCIBLE LYSOSOMAL THIOL REDUCTASE GILT"/>
    <property type="match status" value="1"/>
</dbReference>
<dbReference type="AlphaFoldDB" id="A0A4D6NUS7"/>
<accession>A0A4D6NUS7</accession>
<evidence type="ECO:0000313" key="4">
    <source>
        <dbReference type="Proteomes" id="UP000501690"/>
    </source>
</evidence>
<dbReference type="EMBL" id="CP039355">
    <property type="protein sequence ID" value="QCE16015.1"/>
    <property type="molecule type" value="Genomic_DNA"/>
</dbReference>
<name>A0A4D6NUS7_VIGUN</name>
<evidence type="ECO:0000256" key="1">
    <source>
        <dbReference type="ARBA" id="ARBA00005679"/>
    </source>
</evidence>
<keyword evidence="4" id="KW-1185">Reference proteome</keyword>
<dbReference type="InterPro" id="IPR004911">
    <property type="entry name" value="Interferon-induced_GILT"/>
</dbReference>
<keyword evidence="2" id="KW-0325">Glycoprotein</keyword>
<sequence length="130" mass="14883">MGALLPEEIGAIPSTHFRLKVIPKRPWSSPQQKSHQKHWQKHWKNHLASLELAVIVEVAPSQKVNLLVYYASLSQPSATFIVKNLEEIFHSDLINIINLHLVPQANADVNKTNQSIICRVMLFQYFLCYA</sequence>
<reference evidence="3 4" key="1">
    <citation type="submission" date="2019-04" db="EMBL/GenBank/DDBJ databases">
        <title>An improved genome assembly and genetic linkage map for asparagus bean, Vigna unguiculata ssp. sesquipedialis.</title>
        <authorList>
            <person name="Xia Q."/>
            <person name="Zhang R."/>
            <person name="Dong Y."/>
        </authorList>
    </citation>
    <scope>NUCLEOTIDE SEQUENCE [LARGE SCALE GENOMIC DNA]</scope>
    <source>
        <tissue evidence="3">Leaf</tissue>
    </source>
</reference>
<dbReference type="Proteomes" id="UP000501690">
    <property type="component" value="Linkage Group LG11"/>
</dbReference>
<protein>
    <submittedName>
        <fullName evidence="3">Interferon</fullName>
    </submittedName>
</protein>
<dbReference type="PANTHER" id="PTHR13234:SF27">
    <property type="entry name" value="GAMMA INTERFERON INDUCIBLE LYSOSOMAL THIOL REDUCTASE"/>
    <property type="match status" value="1"/>
</dbReference>
<dbReference type="Pfam" id="PF03227">
    <property type="entry name" value="GILT"/>
    <property type="match status" value="1"/>
</dbReference>
<gene>
    <name evidence="3" type="ORF">DEO72_LG11g3028</name>
</gene>
<evidence type="ECO:0000313" key="3">
    <source>
        <dbReference type="EMBL" id="QCE16015.1"/>
    </source>
</evidence>
<organism evidence="3 4">
    <name type="scientific">Vigna unguiculata</name>
    <name type="common">Cowpea</name>
    <dbReference type="NCBI Taxonomy" id="3917"/>
    <lineage>
        <taxon>Eukaryota</taxon>
        <taxon>Viridiplantae</taxon>
        <taxon>Streptophyta</taxon>
        <taxon>Embryophyta</taxon>
        <taxon>Tracheophyta</taxon>
        <taxon>Spermatophyta</taxon>
        <taxon>Magnoliopsida</taxon>
        <taxon>eudicotyledons</taxon>
        <taxon>Gunneridae</taxon>
        <taxon>Pentapetalae</taxon>
        <taxon>rosids</taxon>
        <taxon>fabids</taxon>
        <taxon>Fabales</taxon>
        <taxon>Fabaceae</taxon>
        <taxon>Papilionoideae</taxon>
        <taxon>50 kb inversion clade</taxon>
        <taxon>NPAAA clade</taxon>
        <taxon>indigoferoid/millettioid clade</taxon>
        <taxon>Phaseoleae</taxon>
        <taxon>Vigna</taxon>
    </lineage>
</organism>
<dbReference type="GO" id="GO:0016671">
    <property type="term" value="F:oxidoreductase activity, acting on a sulfur group of donors, disulfide as acceptor"/>
    <property type="evidence" value="ECO:0007669"/>
    <property type="project" value="InterPro"/>
</dbReference>